<keyword evidence="11" id="KW-1278">Translocase</keyword>
<dbReference type="InterPro" id="IPR044492">
    <property type="entry name" value="P_typ_ATPase_HD_dom"/>
</dbReference>
<evidence type="ECO:0000256" key="5">
    <source>
        <dbReference type="ARBA" id="ARBA00022538"/>
    </source>
</evidence>
<dbReference type="PANTHER" id="PTHR43294:SF21">
    <property type="entry name" value="CATION TRANSPORTING ATPASE"/>
    <property type="match status" value="1"/>
</dbReference>
<dbReference type="SUPFAM" id="SSF81660">
    <property type="entry name" value="Metal cation-transporting ATPase, ATP-binding domain N"/>
    <property type="match status" value="1"/>
</dbReference>
<dbReference type="SUPFAM" id="SSF56784">
    <property type="entry name" value="HAD-like"/>
    <property type="match status" value="1"/>
</dbReference>
<feature type="transmembrane region" description="Helical" evidence="15">
    <location>
        <begin position="913"/>
        <end position="932"/>
    </location>
</feature>
<evidence type="ECO:0000256" key="8">
    <source>
        <dbReference type="ARBA" id="ARBA00022741"/>
    </source>
</evidence>
<dbReference type="Gene3D" id="3.40.1110.10">
    <property type="entry name" value="Calcium-transporting ATPase, cytoplasmic domain N"/>
    <property type="match status" value="1"/>
</dbReference>
<evidence type="ECO:0000259" key="16">
    <source>
        <dbReference type="SMART" id="SM00831"/>
    </source>
</evidence>
<evidence type="ECO:0000313" key="18">
    <source>
        <dbReference type="Proteomes" id="UP000663879"/>
    </source>
</evidence>
<dbReference type="FunFam" id="3.40.50.1000:FF:000083">
    <property type="entry name" value="Sodium/potassium-transporting ATPase subunit alpha"/>
    <property type="match status" value="1"/>
</dbReference>
<evidence type="ECO:0000256" key="14">
    <source>
        <dbReference type="ARBA" id="ARBA00023136"/>
    </source>
</evidence>
<gene>
    <name evidence="17" type="ORF">OXX778_LOCUS14928</name>
</gene>
<dbReference type="Gene3D" id="1.20.1110.10">
    <property type="entry name" value="Calcium-transporting ATPase, transmembrane domain"/>
    <property type="match status" value="1"/>
</dbReference>
<keyword evidence="5 15" id="KW-0633">Potassium transport</keyword>
<dbReference type="GO" id="GO:0030007">
    <property type="term" value="P:intracellular potassium ion homeostasis"/>
    <property type="evidence" value="ECO:0007669"/>
    <property type="project" value="TreeGrafter"/>
</dbReference>
<comment type="subcellular location">
    <subcellularLocation>
        <location evidence="1 15">Cell membrane</location>
        <topology evidence="1 15">Multi-pass membrane protein</topology>
    </subcellularLocation>
</comment>
<dbReference type="InterPro" id="IPR059000">
    <property type="entry name" value="ATPase_P-type_domA"/>
</dbReference>
<dbReference type="EMBL" id="CAJNOC010003178">
    <property type="protein sequence ID" value="CAF0971223.1"/>
    <property type="molecule type" value="Genomic_DNA"/>
</dbReference>
<feature type="transmembrane region" description="Helical" evidence="15">
    <location>
        <begin position="278"/>
        <end position="302"/>
    </location>
</feature>
<dbReference type="GO" id="GO:0006883">
    <property type="term" value="P:intracellular sodium ion homeostasis"/>
    <property type="evidence" value="ECO:0007669"/>
    <property type="project" value="TreeGrafter"/>
</dbReference>
<feature type="transmembrane region" description="Helical" evidence="15">
    <location>
        <begin position="841"/>
        <end position="864"/>
    </location>
</feature>
<dbReference type="InterPro" id="IPR018303">
    <property type="entry name" value="ATPase_P-typ_P_site"/>
</dbReference>
<dbReference type="InterPro" id="IPR023299">
    <property type="entry name" value="ATPase_P-typ_cyto_dom_N"/>
</dbReference>
<evidence type="ECO:0000256" key="7">
    <source>
        <dbReference type="ARBA" id="ARBA00022692"/>
    </source>
</evidence>
<evidence type="ECO:0000256" key="11">
    <source>
        <dbReference type="ARBA" id="ARBA00022967"/>
    </source>
</evidence>
<dbReference type="SFLD" id="SFLDG00002">
    <property type="entry name" value="C1.7:_P-type_atpase_like"/>
    <property type="match status" value="1"/>
</dbReference>
<feature type="transmembrane region" description="Helical" evidence="15">
    <location>
        <begin position="308"/>
        <end position="331"/>
    </location>
</feature>
<dbReference type="NCBIfam" id="TIGR01494">
    <property type="entry name" value="ATPase_P-type"/>
    <property type="match status" value="2"/>
</dbReference>
<evidence type="ECO:0000256" key="12">
    <source>
        <dbReference type="ARBA" id="ARBA00022989"/>
    </source>
</evidence>
<accession>A0A814EQI7</accession>
<dbReference type="InterPro" id="IPR023298">
    <property type="entry name" value="ATPase_P-typ_TM_dom_sf"/>
</dbReference>
<keyword evidence="7 15" id="KW-0812">Transmembrane</keyword>
<keyword evidence="6" id="KW-0597">Phosphoprotein</keyword>
<sequence>METSSTKQKYKFRKFSKNTLEINNVTISDEHIIPFEELIQKLETDVDRGLTHSQVYELLERDGSNVLTPQPKSPKIILFLQSLFGGFGILLLIGACLCFIASGIHSLKSNDHFKESLWLGIALIFVNLISGCFSFYQEEQCKNIIKSFQNIVPQKARVIRDGVIMIVKVENIVVGDIVLLKAGDKVPADLRILEAEKLYVDNSSLTGESKPQLRTTYFTHLDPLESKNLAFLGTLVIEGCGTGVVIRTGDRSFMGRIASLTSEVEFWSTPLSREITHFIHSISIAALVIGFLFFFISLFYGYFWIDSVIFLISILVAKVPEGLLATITVALTSIAKRISKKNCLVKNLEAVETLGSTTIICSDKTGTLTQNRMIVSNVWLNDRLYAADSLEIQVKFAKKTIACWKELATCCMLGSSAIFDDLTQNSESKPSINMRHCKGNPTEIALLKFMEITHQNAILFRQKHHKIFEIPFNSTKKYQLSVYSTLENDNDERLLVVMIGAPDILIEKSSEILINDQNISLDETWRKKIDDACFNFAKNGERVLAICDFRLDPEKYTVDYYFQIDDNDEPNFPMNQMRFIGLISMIDPPRAGVSDAVDKCKTAGIRVIMITGDHPLTAKAIAKSVGIITTETVEDIAERYGVNVTSIDSNVAKAAVITGDMLKNLSNNELDKILRRYPEIVFARTTPYQKVKIVESCQRLGAVVAVTGDGVNDSPALKKADIGIAMGIAGSDVSKEAADMILLDDDFASIEIAIEEGRLIFDNLKKSITYTLSSKIPELAPFIVYVIGNIPLALGTITILCIDLGTDLIPSISLVYEKSETDIMKRPPRNSKKDRLVNSNLILLSYLQYGMIIATAGYFTYTIIMAQNGFLPGRLSGIRKQWNSKSINDLEDSYGQEWTYEQRKNLERTSQTGFFVSVVMVQMFTLLVCKTRKNSIFTQGMRNIALNMGMLLEICLAIFLVYTPWVNDIVQMCPLKINWWFMSIPFGVMLFLYDELRKYFAKQYPKDWFINTNS</sequence>
<evidence type="ECO:0000256" key="3">
    <source>
        <dbReference type="ARBA" id="ARBA00022448"/>
    </source>
</evidence>
<dbReference type="AlphaFoldDB" id="A0A814EQI7"/>
<feature type="domain" description="Cation-transporting P-type ATPase N-terminal" evidence="16">
    <location>
        <begin position="29"/>
        <end position="103"/>
    </location>
</feature>
<dbReference type="Pfam" id="PF13246">
    <property type="entry name" value="Cation_ATPase"/>
    <property type="match status" value="1"/>
</dbReference>
<dbReference type="GO" id="GO:1990573">
    <property type="term" value="P:potassium ion import across plasma membrane"/>
    <property type="evidence" value="ECO:0007669"/>
    <property type="project" value="TreeGrafter"/>
</dbReference>
<dbReference type="SFLD" id="SFLDS00003">
    <property type="entry name" value="Haloacid_Dehalogenase"/>
    <property type="match status" value="1"/>
</dbReference>
<comment type="similarity">
    <text evidence="2 15">Belongs to the cation transport ATPase (P-type) (TC 3.A.3) family. Type IIC subfamily.</text>
</comment>
<dbReference type="SMART" id="SM00831">
    <property type="entry name" value="Cation_ATPase_N"/>
    <property type="match status" value="1"/>
</dbReference>
<dbReference type="InterPro" id="IPR023214">
    <property type="entry name" value="HAD_sf"/>
</dbReference>
<dbReference type="Pfam" id="PF00690">
    <property type="entry name" value="Cation_ATPase_N"/>
    <property type="match status" value="1"/>
</dbReference>
<evidence type="ECO:0000256" key="15">
    <source>
        <dbReference type="RuleBase" id="RU362084"/>
    </source>
</evidence>
<proteinExistence type="inferred from homology"/>
<feature type="transmembrane region" description="Helical" evidence="15">
    <location>
        <begin position="977"/>
        <end position="993"/>
    </location>
</feature>
<dbReference type="InterPro" id="IPR005775">
    <property type="entry name" value="P-type_ATPase_IIC"/>
</dbReference>
<dbReference type="Gene3D" id="3.40.50.1000">
    <property type="entry name" value="HAD superfamily/HAD-like"/>
    <property type="match status" value="1"/>
</dbReference>
<dbReference type="GO" id="GO:0005886">
    <property type="term" value="C:plasma membrane"/>
    <property type="evidence" value="ECO:0007669"/>
    <property type="project" value="UniProtKB-SubCell"/>
</dbReference>
<dbReference type="PRINTS" id="PR00121">
    <property type="entry name" value="NAKATPASE"/>
</dbReference>
<dbReference type="GO" id="GO:0005391">
    <property type="term" value="F:P-type sodium:potassium-exchanging transporter activity"/>
    <property type="evidence" value="ECO:0007669"/>
    <property type="project" value="TreeGrafter"/>
</dbReference>
<feature type="transmembrane region" description="Helical" evidence="15">
    <location>
        <begin position="116"/>
        <end position="136"/>
    </location>
</feature>
<dbReference type="NCBIfam" id="TIGR01106">
    <property type="entry name" value="ATPase-IIC_X-K"/>
    <property type="match status" value="1"/>
</dbReference>
<dbReference type="SFLD" id="SFLDF00027">
    <property type="entry name" value="p-type_atpase"/>
    <property type="match status" value="1"/>
</dbReference>
<dbReference type="GO" id="GO:0005524">
    <property type="term" value="F:ATP binding"/>
    <property type="evidence" value="ECO:0007669"/>
    <property type="project" value="UniProtKB-KW"/>
</dbReference>
<evidence type="ECO:0000256" key="13">
    <source>
        <dbReference type="ARBA" id="ARBA00023065"/>
    </source>
</evidence>
<dbReference type="SUPFAM" id="SSF81653">
    <property type="entry name" value="Calcium ATPase, transduction domain A"/>
    <property type="match status" value="1"/>
</dbReference>
<keyword evidence="13 15" id="KW-0406">Ion transport</keyword>
<dbReference type="FunFam" id="2.70.150.10:FF:000003">
    <property type="entry name" value="Sodium/potassium-transporting ATPase subunit alpha"/>
    <property type="match status" value="1"/>
</dbReference>
<protein>
    <recommendedName>
        <fullName evidence="15">Sodium/potassium-transporting ATPase subunit alpha</fullName>
    </recommendedName>
</protein>
<comment type="caution">
    <text evidence="17">The sequence shown here is derived from an EMBL/GenBank/DDBJ whole genome shotgun (WGS) entry which is preliminary data.</text>
</comment>
<keyword evidence="12 15" id="KW-1133">Transmembrane helix</keyword>
<dbReference type="SUPFAM" id="SSF81665">
    <property type="entry name" value="Calcium ATPase, transmembrane domain M"/>
    <property type="match status" value="1"/>
</dbReference>
<dbReference type="GO" id="GO:0036376">
    <property type="term" value="P:sodium ion export across plasma membrane"/>
    <property type="evidence" value="ECO:0007669"/>
    <property type="project" value="TreeGrafter"/>
</dbReference>
<dbReference type="PANTHER" id="PTHR43294">
    <property type="entry name" value="SODIUM/POTASSIUM-TRANSPORTING ATPASE SUBUNIT ALPHA"/>
    <property type="match status" value="1"/>
</dbReference>
<keyword evidence="15" id="KW-0479">Metal-binding</keyword>
<dbReference type="InterPro" id="IPR050510">
    <property type="entry name" value="Cation_transp_ATPase_P-type"/>
</dbReference>
<dbReference type="InterPro" id="IPR001757">
    <property type="entry name" value="P_typ_ATPase"/>
</dbReference>
<feature type="transmembrane region" description="Helical" evidence="15">
    <location>
        <begin position="76"/>
        <end position="104"/>
    </location>
</feature>
<keyword evidence="8 15" id="KW-0547">Nucleotide-binding</keyword>
<feature type="transmembrane region" description="Helical" evidence="15">
    <location>
        <begin position="944"/>
        <end position="965"/>
    </location>
</feature>
<dbReference type="FunFam" id="1.20.1110.10:FF:000038">
    <property type="entry name" value="Sodium/potassium-transporting ATPase subunit alpha"/>
    <property type="match status" value="1"/>
</dbReference>
<organism evidence="17 18">
    <name type="scientific">Brachionus calyciflorus</name>
    <dbReference type="NCBI Taxonomy" id="104777"/>
    <lineage>
        <taxon>Eukaryota</taxon>
        <taxon>Metazoa</taxon>
        <taxon>Spiralia</taxon>
        <taxon>Gnathifera</taxon>
        <taxon>Rotifera</taxon>
        <taxon>Eurotatoria</taxon>
        <taxon>Monogononta</taxon>
        <taxon>Pseudotrocha</taxon>
        <taxon>Ploima</taxon>
        <taxon>Brachionidae</taxon>
        <taxon>Brachionus</taxon>
    </lineage>
</organism>
<dbReference type="Pfam" id="PF00122">
    <property type="entry name" value="E1-E2_ATPase"/>
    <property type="match status" value="1"/>
</dbReference>
<dbReference type="GO" id="GO:1902600">
    <property type="term" value="P:proton transmembrane transport"/>
    <property type="evidence" value="ECO:0007669"/>
    <property type="project" value="TreeGrafter"/>
</dbReference>
<keyword evidence="4" id="KW-1003">Cell membrane</keyword>
<dbReference type="InterPro" id="IPR008250">
    <property type="entry name" value="ATPase_P-typ_transduc_dom_A_sf"/>
</dbReference>
<dbReference type="Gene3D" id="2.70.150.10">
    <property type="entry name" value="Calcium-transporting ATPase, cytoplasmic transduction domain A"/>
    <property type="match status" value="1"/>
</dbReference>
<keyword evidence="10 15" id="KW-0630">Potassium</keyword>
<keyword evidence="9 15" id="KW-0067">ATP-binding</keyword>
<dbReference type="PRINTS" id="PR00119">
    <property type="entry name" value="CATATPASE"/>
</dbReference>
<dbReference type="GO" id="GO:0016887">
    <property type="term" value="F:ATP hydrolysis activity"/>
    <property type="evidence" value="ECO:0007669"/>
    <property type="project" value="InterPro"/>
</dbReference>
<evidence type="ECO:0000256" key="1">
    <source>
        <dbReference type="ARBA" id="ARBA00004651"/>
    </source>
</evidence>
<evidence type="ECO:0000256" key="6">
    <source>
        <dbReference type="ARBA" id="ARBA00022553"/>
    </source>
</evidence>
<name>A0A814EQI7_9BILA</name>
<reference evidence="17" key="1">
    <citation type="submission" date="2021-02" db="EMBL/GenBank/DDBJ databases">
        <authorList>
            <person name="Nowell W R."/>
        </authorList>
    </citation>
    <scope>NUCLEOTIDE SEQUENCE</scope>
    <source>
        <strain evidence="17">Ploen Becks lab</strain>
    </source>
</reference>
<dbReference type="Proteomes" id="UP000663879">
    <property type="component" value="Unassembled WGS sequence"/>
</dbReference>
<evidence type="ECO:0000256" key="10">
    <source>
        <dbReference type="ARBA" id="ARBA00022958"/>
    </source>
</evidence>
<evidence type="ECO:0000256" key="2">
    <source>
        <dbReference type="ARBA" id="ARBA00006934"/>
    </source>
</evidence>
<dbReference type="PROSITE" id="PS00154">
    <property type="entry name" value="ATPASE_E1_E2"/>
    <property type="match status" value="1"/>
</dbReference>
<dbReference type="InterPro" id="IPR036412">
    <property type="entry name" value="HAD-like_sf"/>
</dbReference>
<dbReference type="Pfam" id="PF00689">
    <property type="entry name" value="Cation_ATPase_C"/>
    <property type="match status" value="1"/>
</dbReference>
<dbReference type="InterPro" id="IPR004014">
    <property type="entry name" value="ATPase_P-typ_cation-transptr_N"/>
</dbReference>
<keyword evidence="18" id="KW-1185">Reference proteome</keyword>
<dbReference type="InterPro" id="IPR006068">
    <property type="entry name" value="ATPase_P-typ_cation-transptr_C"/>
</dbReference>
<keyword evidence="14 15" id="KW-0472">Membrane</keyword>
<evidence type="ECO:0000256" key="9">
    <source>
        <dbReference type="ARBA" id="ARBA00022840"/>
    </source>
</evidence>
<dbReference type="OrthoDB" id="3352408at2759"/>
<evidence type="ECO:0000256" key="4">
    <source>
        <dbReference type="ARBA" id="ARBA00022475"/>
    </source>
</evidence>
<keyword evidence="3 15" id="KW-0813">Transport</keyword>
<evidence type="ECO:0000313" key="17">
    <source>
        <dbReference type="EMBL" id="CAF0971223.1"/>
    </source>
</evidence>
<dbReference type="GO" id="GO:0046872">
    <property type="term" value="F:metal ion binding"/>
    <property type="evidence" value="ECO:0007669"/>
    <property type="project" value="UniProtKB-KW"/>
</dbReference>